<evidence type="ECO:0000313" key="1">
    <source>
        <dbReference type="EMBL" id="MFC0475913.1"/>
    </source>
</evidence>
<proteinExistence type="predicted"/>
<comment type="caution">
    <text evidence="1">The sequence shown here is derived from an EMBL/GenBank/DDBJ whole genome shotgun (WGS) entry which is preliminary data.</text>
</comment>
<evidence type="ECO:0000313" key="2">
    <source>
        <dbReference type="Proteomes" id="UP001589738"/>
    </source>
</evidence>
<sequence>MADFRVSEIIHRPIEEVFSYLSNLEHATELLPFVTDMEKLSTGPVGHGSRFLETRLVRRRRIQAEVHITEFARPTSFTSKSVSNGVEILYHYTFSAIEEGTQVEMEAEVKTGGFLSFLTKKQLVKIIKNEDGGQLQKLKEVLETEEVHR</sequence>
<dbReference type="EMBL" id="JBHLUU010000032">
    <property type="protein sequence ID" value="MFC0475913.1"/>
    <property type="molecule type" value="Genomic_DNA"/>
</dbReference>
<dbReference type="RefSeq" id="WP_377058206.1">
    <property type="nucleotide sequence ID" value="NZ_JBHLUU010000032.1"/>
</dbReference>
<dbReference type="Pfam" id="PF10604">
    <property type="entry name" value="Polyketide_cyc2"/>
    <property type="match status" value="1"/>
</dbReference>
<dbReference type="Proteomes" id="UP001589738">
    <property type="component" value="Unassembled WGS sequence"/>
</dbReference>
<protein>
    <submittedName>
        <fullName evidence="1">SRPBCC family protein</fullName>
    </submittedName>
</protein>
<reference evidence="1 2" key="1">
    <citation type="submission" date="2024-09" db="EMBL/GenBank/DDBJ databases">
        <authorList>
            <person name="Sun Q."/>
            <person name="Mori K."/>
        </authorList>
    </citation>
    <scope>NUCLEOTIDE SEQUENCE [LARGE SCALE GENOMIC DNA]</scope>
    <source>
        <strain evidence="1 2">CGMCC 1.9126</strain>
    </source>
</reference>
<name>A0ABV6KRF6_9BACI</name>
<dbReference type="InterPro" id="IPR023393">
    <property type="entry name" value="START-like_dom_sf"/>
</dbReference>
<accession>A0ABV6KRF6</accession>
<gene>
    <name evidence="1" type="ORF">ACFFHF_11715</name>
</gene>
<keyword evidence="2" id="KW-1185">Reference proteome</keyword>
<dbReference type="SUPFAM" id="SSF55961">
    <property type="entry name" value="Bet v1-like"/>
    <property type="match status" value="1"/>
</dbReference>
<organism evidence="1 2">
    <name type="scientific">Robertmurraya beringensis</name>
    <dbReference type="NCBI Taxonomy" id="641660"/>
    <lineage>
        <taxon>Bacteria</taxon>
        <taxon>Bacillati</taxon>
        <taxon>Bacillota</taxon>
        <taxon>Bacilli</taxon>
        <taxon>Bacillales</taxon>
        <taxon>Bacillaceae</taxon>
        <taxon>Robertmurraya</taxon>
    </lineage>
</organism>
<dbReference type="InterPro" id="IPR019587">
    <property type="entry name" value="Polyketide_cyclase/dehydratase"/>
</dbReference>
<dbReference type="Gene3D" id="3.30.530.20">
    <property type="match status" value="1"/>
</dbReference>